<evidence type="ECO:0000313" key="2">
    <source>
        <dbReference type="WBParaSite" id="ACAC_0000955001-mRNA-1"/>
    </source>
</evidence>
<dbReference type="Proteomes" id="UP000035642">
    <property type="component" value="Unassembled WGS sequence"/>
</dbReference>
<protein>
    <submittedName>
        <fullName evidence="2">Minor tail protein</fullName>
    </submittedName>
</protein>
<keyword evidence="1" id="KW-1185">Reference proteome</keyword>
<sequence length="80" mass="8868">MSVWTIVETGNKYHTATGRRVCTRTHLYDVLRPAGKAAPDLQAVSDSDTMSLEQKNVEISPDPFAYCFEATLTLSEFDGI</sequence>
<dbReference type="AlphaFoldDB" id="A0A0K0DF42"/>
<evidence type="ECO:0000313" key="1">
    <source>
        <dbReference type="Proteomes" id="UP000035642"/>
    </source>
</evidence>
<reference evidence="1" key="1">
    <citation type="submission" date="2012-09" db="EMBL/GenBank/DDBJ databases">
        <authorList>
            <person name="Martin A.A."/>
        </authorList>
    </citation>
    <scope>NUCLEOTIDE SEQUENCE</scope>
</reference>
<organism evidence="1 2">
    <name type="scientific">Angiostrongylus cantonensis</name>
    <name type="common">Rat lungworm</name>
    <dbReference type="NCBI Taxonomy" id="6313"/>
    <lineage>
        <taxon>Eukaryota</taxon>
        <taxon>Metazoa</taxon>
        <taxon>Ecdysozoa</taxon>
        <taxon>Nematoda</taxon>
        <taxon>Chromadorea</taxon>
        <taxon>Rhabditida</taxon>
        <taxon>Rhabditina</taxon>
        <taxon>Rhabditomorpha</taxon>
        <taxon>Strongyloidea</taxon>
        <taxon>Metastrongylidae</taxon>
        <taxon>Angiostrongylus</taxon>
    </lineage>
</organism>
<accession>A0A0K0DF42</accession>
<name>A0A0K0DF42_ANGCA</name>
<proteinExistence type="predicted"/>
<dbReference type="WBParaSite" id="ACAC_0000955001-mRNA-1">
    <property type="protein sequence ID" value="ACAC_0000955001-mRNA-1"/>
    <property type="gene ID" value="ACAC_0000955001"/>
</dbReference>
<reference evidence="2" key="2">
    <citation type="submission" date="2017-02" db="UniProtKB">
        <authorList>
            <consortium name="WormBaseParasite"/>
        </authorList>
    </citation>
    <scope>IDENTIFICATION</scope>
</reference>